<dbReference type="Gene3D" id="3.30.420.10">
    <property type="entry name" value="Ribonuclease H-like superfamily/Ribonuclease H"/>
    <property type="match status" value="1"/>
</dbReference>
<dbReference type="GO" id="GO:0005634">
    <property type="term" value="C:nucleus"/>
    <property type="evidence" value="ECO:0007669"/>
    <property type="project" value="UniProtKB-ARBA"/>
</dbReference>
<proteinExistence type="predicted"/>
<feature type="domain" description="Integrase catalytic" evidence="1">
    <location>
        <begin position="1"/>
        <end position="55"/>
    </location>
</feature>
<dbReference type="InterPro" id="IPR050951">
    <property type="entry name" value="Retrovirus_Pol_polyprotein"/>
</dbReference>
<reference evidence="2 3" key="1">
    <citation type="journal article" date="2019" name="Sci. Rep.">
        <title>Comparative genomics of chytrid fungi reveal insights into the obligate biotrophic and pathogenic lifestyle of Synchytrium endobioticum.</title>
        <authorList>
            <person name="van de Vossenberg B.T.L.H."/>
            <person name="Warris S."/>
            <person name="Nguyen H.D.T."/>
            <person name="van Gent-Pelzer M.P.E."/>
            <person name="Joly D.L."/>
            <person name="van de Geest H.C."/>
            <person name="Bonants P.J.M."/>
            <person name="Smith D.S."/>
            <person name="Levesque C.A."/>
            <person name="van der Lee T.A.J."/>
        </authorList>
    </citation>
    <scope>NUCLEOTIDE SEQUENCE [LARGE SCALE GENOMIC DNA]</scope>
    <source>
        <strain evidence="2 3">CBS 675.73</strain>
    </source>
</reference>
<dbReference type="InterPro" id="IPR012337">
    <property type="entry name" value="RNaseH-like_sf"/>
</dbReference>
<dbReference type="Proteomes" id="UP000320333">
    <property type="component" value="Unassembled WGS sequence"/>
</dbReference>
<dbReference type="GO" id="GO:0015074">
    <property type="term" value="P:DNA integration"/>
    <property type="evidence" value="ECO:0007669"/>
    <property type="project" value="InterPro"/>
</dbReference>
<dbReference type="EMBL" id="QEAP01000290">
    <property type="protein sequence ID" value="TPX70289.1"/>
    <property type="molecule type" value="Genomic_DNA"/>
</dbReference>
<dbReference type="STRING" id="246404.A0A507F1Y0"/>
<dbReference type="AlphaFoldDB" id="A0A507F1Y0"/>
<keyword evidence="3" id="KW-1185">Reference proteome</keyword>
<gene>
    <name evidence="2" type="ORF">CcCBS67573_g06587</name>
</gene>
<evidence type="ECO:0000259" key="1">
    <source>
        <dbReference type="PROSITE" id="PS50994"/>
    </source>
</evidence>
<dbReference type="OrthoDB" id="2447315at2759"/>
<dbReference type="PANTHER" id="PTHR37984:SF5">
    <property type="entry name" value="PROTEIN NYNRIN-LIKE"/>
    <property type="match status" value="1"/>
</dbReference>
<dbReference type="InterPro" id="IPR001584">
    <property type="entry name" value="Integrase_cat-core"/>
</dbReference>
<accession>A0A507F1Y0</accession>
<organism evidence="2 3">
    <name type="scientific">Chytriomyces confervae</name>
    <dbReference type="NCBI Taxonomy" id="246404"/>
    <lineage>
        <taxon>Eukaryota</taxon>
        <taxon>Fungi</taxon>
        <taxon>Fungi incertae sedis</taxon>
        <taxon>Chytridiomycota</taxon>
        <taxon>Chytridiomycota incertae sedis</taxon>
        <taxon>Chytridiomycetes</taxon>
        <taxon>Chytridiales</taxon>
        <taxon>Chytriomycetaceae</taxon>
        <taxon>Chytriomyces</taxon>
    </lineage>
</organism>
<comment type="caution">
    <text evidence="2">The sequence shown here is derived from an EMBL/GenBank/DDBJ whole genome shotgun (WGS) entry which is preliminary data.</text>
</comment>
<name>A0A507F1Y0_9FUNG</name>
<evidence type="ECO:0000313" key="3">
    <source>
        <dbReference type="Proteomes" id="UP000320333"/>
    </source>
</evidence>
<sequence>MPIHFISDCNTKFTSNFWQELCKSLKIKLTISTSSHPQTDGQTEQKNDWILQALRHPNQDDWDMHLPKIKFGINDTINSSHWKYSLLLQVWTSPLLHININLPFHFTDHQGLHLQCSRQVYDHC</sequence>
<dbReference type="SUPFAM" id="SSF53098">
    <property type="entry name" value="Ribonuclease H-like"/>
    <property type="match status" value="1"/>
</dbReference>
<dbReference type="InterPro" id="IPR036397">
    <property type="entry name" value="RNaseH_sf"/>
</dbReference>
<dbReference type="PANTHER" id="PTHR37984">
    <property type="entry name" value="PROTEIN CBG26694"/>
    <property type="match status" value="1"/>
</dbReference>
<evidence type="ECO:0000313" key="2">
    <source>
        <dbReference type="EMBL" id="TPX70289.1"/>
    </source>
</evidence>
<dbReference type="GO" id="GO:0003676">
    <property type="term" value="F:nucleic acid binding"/>
    <property type="evidence" value="ECO:0007669"/>
    <property type="project" value="InterPro"/>
</dbReference>
<protein>
    <recommendedName>
        <fullName evidence="1">Integrase catalytic domain-containing protein</fullName>
    </recommendedName>
</protein>
<dbReference type="PROSITE" id="PS50994">
    <property type="entry name" value="INTEGRASE"/>
    <property type="match status" value="1"/>
</dbReference>